<gene>
    <name evidence="4" type="ORF">RP29_00485</name>
</gene>
<sequence length="386" mass="42385">MSTMERILRLMSEKKASDVYLSANAPALIKINGECIPINNQVLPPDAPRNLLSEIVPPERIEELEETGELNMGVPLSGVGRFRISAMRQRGSYAVVVRFISQQVPDFESLNLPPVLTELILEKRGLILVVGATGSGKSTTLASMIDTRNALMSGHILTIEDPVEYQFRNKKSIVNQREIGSDTQSLQTALKNALRQAPDVILIGEIRDRETMSSAIAYAQSGHLCLATLHGNNSYQALNRILSFYPAEVRPTMLGDLASSLKAIVSQRLVRTVEGARVPAVEVMLNTKLVADLVEKGDFSGVKDAMEKSMAEGSQTFEEALARLIMEKKIDRKEGMAYADSPTNLMWRLQNDFAQAANAAKAQKEARDTPDDQPSFTEIVLDVKGS</sequence>
<dbReference type="NCBIfam" id="TIGR01420">
    <property type="entry name" value="pilT_fam"/>
    <property type="match status" value="1"/>
</dbReference>
<dbReference type="AlphaFoldDB" id="A0A0D7KGN0"/>
<protein>
    <submittedName>
        <fullName evidence="4">Twitching motility protein PilT</fullName>
    </submittedName>
</protein>
<dbReference type="PROSITE" id="PS00662">
    <property type="entry name" value="T2SP_E"/>
    <property type="match status" value="1"/>
</dbReference>
<evidence type="ECO:0000256" key="2">
    <source>
        <dbReference type="SAM" id="MobiDB-lite"/>
    </source>
</evidence>
<dbReference type="OrthoDB" id="5790493at2"/>
<dbReference type="CDD" id="cd01131">
    <property type="entry name" value="PilT"/>
    <property type="match status" value="1"/>
</dbReference>
<dbReference type="Pfam" id="PF00437">
    <property type="entry name" value="T2SSE"/>
    <property type="match status" value="1"/>
</dbReference>
<dbReference type="PANTHER" id="PTHR30486">
    <property type="entry name" value="TWITCHING MOTILITY PROTEIN PILT"/>
    <property type="match status" value="1"/>
</dbReference>
<organism evidence="4 5">
    <name type="scientific">Acidovorax temperans</name>
    <dbReference type="NCBI Taxonomy" id="80878"/>
    <lineage>
        <taxon>Bacteria</taxon>
        <taxon>Pseudomonadati</taxon>
        <taxon>Pseudomonadota</taxon>
        <taxon>Betaproteobacteria</taxon>
        <taxon>Burkholderiales</taxon>
        <taxon>Comamonadaceae</taxon>
        <taxon>Acidovorax</taxon>
    </lineage>
</organism>
<evidence type="ECO:0000256" key="1">
    <source>
        <dbReference type="ARBA" id="ARBA00006611"/>
    </source>
</evidence>
<dbReference type="GO" id="GO:0016887">
    <property type="term" value="F:ATP hydrolysis activity"/>
    <property type="evidence" value="ECO:0007669"/>
    <property type="project" value="InterPro"/>
</dbReference>
<comment type="similarity">
    <text evidence="1">Belongs to the GSP E family.</text>
</comment>
<dbReference type="InterPro" id="IPR050921">
    <property type="entry name" value="T4SS_GSP_E_ATPase"/>
</dbReference>
<reference evidence="4 5" key="1">
    <citation type="submission" date="2014-12" db="EMBL/GenBank/DDBJ databases">
        <title>Isolation of bacteria from lake water.</title>
        <authorList>
            <person name="Sheng K.-Y."/>
            <person name="Chin P.-S."/>
            <person name="Chan K.-G."/>
            <person name="Tan G.S."/>
        </authorList>
    </citation>
    <scope>NUCLEOTIDE SEQUENCE [LARGE SCALE GENOMIC DNA]</scope>
    <source>
        <strain evidence="4 5">KY4</strain>
    </source>
</reference>
<dbReference type="RefSeq" id="WP_044394740.1">
    <property type="nucleotide sequence ID" value="NZ_JXYQ01000002.1"/>
</dbReference>
<feature type="domain" description="Bacterial type II secretion system protein E" evidence="3">
    <location>
        <begin position="194"/>
        <end position="208"/>
    </location>
</feature>
<accession>A0A0D7KGN0</accession>
<dbReference type="PANTHER" id="PTHR30486:SF12">
    <property type="entry name" value="TYPE IV PILUS ATPASE PILU"/>
    <property type="match status" value="1"/>
</dbReference>
<feature type="region of interest" description="Disordered" evidence="2">
    <location>
        <begin position="358"/>
        <end position="386"/>
    </location>
</feature>
<evidence type="ECO:0000313" key="5">
    <source>
        <dbReference type="Proteomes" id="UP000032566"/>
    </source>
</evidence>
<dbReference type="PATRIC" id="fig|80878.5.peg.879"/>
<dbReference type="Gene3D" id="3.30.450.90">
    <property type="match status" value="1"/>
</dbReference>
<dbReference type="SUPFAM" id="SSF52540">
    <property type="entry name" value="P-loop containing nucleoside triphosphate hydrolases"/>
    <property type="match status" value="1"/>
</dbReference>
<proteinExistence type="inferred from homology"/>
<dbReference type="EMBL" id="JXYQ01000002">
    <property type="protein sequence ID" value="KJA12378.1"/>
    <property type="molecule type" value="Genomic_DNA"/>
</dbReference>
<comment type="caution">
    <text evidence="4">The sequence shown here is derived from an EMBL/GenBank/DDBJ whole genome shotgun (WGS) entry which is preliminary data.</text>
</comment>
<dbReference type="GO" id="GO:0005524">
    <property type="term" value="F:ATP binding"/>
    <property type="evidence" value="ECO:0007669"/>
    <property type="project" value="InterPro"/>
</dbReference>
<dbReference type="InterPro" id="IPR006321">
    <property type="entry name" value="PilT/PilU"/>
</dbReference>
<evidence type="ECO:0000313" key="4">
    <source>
        <dbReference type="EMBL" id="KJA12378.1"/>
    </source>
</evidence>
<keyword evidence="5" id="KW-1185">Reference proteome</keyword>
<dbReference type="InterPro" id="IPR001482">
    <property type="entry name" value="T2SS/T4SS_dom"/>
</dbReference>
<dbReference type="Gene3D" id="3.40.50.300">
    <property type="entry name" value="P-loop containing nucleotide triphosphate hydrolases"/>
    <property type="match status" value="1"/>
</dbReference>
<dbReference type="STRING" id="80878.RP29_00485"/>
<dbReference type="Proteomes" id="UP000032566">
    <property type="component" value="Unassembled WGS sequence"/>
</dbReference>
<dbReference type="InterPro" id="IPR027417">
    <property type="entry name" value="P-loop_NTPase"/>
</dbReference>
<evidence type="ECO:0000259" key="3">
    <source>
        <dbReference type="PROSITE" id="PS00662"/>
    </source>
</evidence>
<name>A0A0D7KGN0_9BURK</name>